<evidence type="ECO:0000313" key="12">
    <source>
        <dbReference type="Proteomes" id="UP000436088"/>
    </source>
</evidence>
<dbReference type="SMART" id="SM00744">
    <property type="entry name" value="RINGv"/>
    <property type="match status" value="1"/>
</dbReference>
<keyword evidence="4" id="KW-0479">Metal-binding</keyword>
<dbReference type="EC" id="2.3.2.27" evidence="2"/>
<dbReference type="Pfam" id="PF13639">
    <property type="entry name" value="zf-RING_2"/>
    <property type="match status" value="1"/>
</dbReference>
<evidence type="ECO:0000256" key="2">
    <source>
        <dbReference type="ARBA" id="ARBA00012483"/>
    </source>
</evidence>
<keyword evidence="7" id="KW-0862">Zinc</keyword>
<comment type="catalytic activity">
    <reaction evidence="1">
        <text>S-ubiquitinyl-[E2 ubiquitin-conjugating enzyme]-L-cysteine + [acceptor protein]-L-lysine = [E2 ubiquitin-conjugating enzyme]-L-cysteine + N(6)-ubiquitinyl-[acceptor protein]-L-lysine.</text>
        <dbReference type="EC" id="2.3.2.27"/>
    </reaction>
</comment>
<keyword evidence="11" id="KW-0687">Ribonucleoprotein</keyword>
<evidence type="ECO:0000256" key="7">
    <source>
        <dbReference type="ARBA" id="ARBA00022833"/>
    </source>
</evidence>
<evidence type="ECO:0000256" key="6">
    <source>
        <dbReference type="ARBA" id="ARBA00022786"/>
    </source>
</evidence>
<dbReference type="OrthoDB" id="8062037at2759"/>
<evidence type="ECO:0000313" key="11">
    <source>
        <dbReference type="EMBL" id="KAE8717087.1"/>
    </source>
</evidence>
<dbReference type="Gene3D" id="3.30.40.10">
    <property type="entry name" value="Zinc/RING finger domain, C3HC4 (zinc finger)"/>
    <property type="match status" value="1"/>
</dbReference>
<evidence type="ECO:0000256" key="5">
    <source>
        <dbReference type="ARBA" id="ARBA00022771"/>
    </source>
</evidence>
<feature type="domain" description="RING-type" evidence="10">
    <location>
        <begin position="57"/>
        <end position="98"/>
    </location>
</feature>
<keyword evidence="3" id="KW-0808">Transferase</keyword>
<dbReference type="GO" id="GO:0005737">
    <property type="term" value="C:cytoplasm"/>
    <property type="evidence" value="ECO:0007669"/>
    <property type="project" value="TreeGrafter"/>
</dbReference>
<evidence type="ECO:0000256" key="4">
    <source>
        <dbReference type="ARBA" id="ARBA00022723"/>
    </source>
</evidence>
<dbReference type="Proteomes" id="UP000436088">
    <property type="component" value="Unassembled WGS sequence"/>
</dbReference>
<reference evidence="11" key="1">
    <citation type="submission" date="2019-09" db="EMBL/GenBank/DDBJ databases">
        <title>Draft genome information of white flower Hibiscus syriacus.</title>
        <authorList>
            <person name="Kim Y.-M."/>
        </authorList>
    </citation>
    <scope>NUCLEOTIDE SEQUENCE [LARGE SCALE GENOMIC DNA]</scope>
    <source>
        <strain evidence="11">YM2019G1</strain>
    </source>
</reference>
<evidence type="ECO:0000259" key="10">
    <source>
        <dbReference type="PROSITE" id="PS50089"/>
    </source>
</evidence>
<dbReference type="AlphaFoldDB" id="A0A6A3BLZ3"/>
<comment type="caution">
    <text evidence="11">The sequence shown here is derived from an EMBL/GenBank/DDBJ whole genome shotgun (WGS) entry which is preliminary data.</text>
</comment>
<evidence type="ECO:0000256" key="1">
    <source>
        <dbReference type="ARBA" id="ARBA00000900"/>
    </source>
</evidence>
<keyword evidence="5 8" id="KW-0863">Zinc-finger</keyword>
<protein>
    <recommendedName>
        <fullName evidence="2">RING-type E3 ubiquitin transferase</fullName>
        <ecNumber evidence="2">2.3.2.27</ecNumber>
    </recommendedName>
</protein>
<evidence type="ECO:0000256" key="9">
    <source>
        <dbReference type="SAM" id="MobiDB-lite"/>
    </source>
</evidence>
<evidence type="ECO:0000256" key="3">
    <source>
        <dbReference type="ARBA" id="ARBA00022679"/>
    </source>
</evidence>
<organism evidence="11 12">
    <name type="scientific">Hibiscus syriacus</name>
    <name type="common">Rose of Sharon</name>
    <dbReference type="NCBI Taxonomy" id="106335"/>
    <lineage>
        <taxon>Eukaryota</taxon>
        <taxon>Viridiplantae</taxon>
        <taxon>Streptophyta</taxon>
        <taxon>Embryophyta</taxon>
        <taxon>Tracheophyta</taxon>
        <taxon>Spermatophyta</taxon>
        <taxon>Magnoliopsida</taxon>
        <taxon>eudicotyledons</taxon>
        <taxon>Gunneridae</taxon>
        <taxon>Pentapetalae</taxon>
        <taxon>rosids</taxon>
        <taxon>malvids</taxon>
        <taxon>Malvales</taxon>
        <taxon>Malvaceae</taxon>
        <taxon>Malvoideae</taxon>
        <taxon>Hibiscus</taxon>
    </lineage>
</organism>
<dbReference type="PANTHER" id="PTHR15710">
    <property type="entry name" value="E3 UBIQUITIN-PROTEIN LIGASE PRAJA"/>
    <property type="match status" value="1"/>
</dbReference>
<gene>
    <name evidence="11" type="ORF">F3Y22_tig00110063pilonHSYRG00039</name>
</gene>
<keyword evidence="6" id="KW-0833">Ubl conjugation pathway</keyword>
<keyword evidence="11" id="KW-0689">Ribosomal protein</keyword>
<dbReference type="GO" id="GO:0016567">
    <property type="term" value="P:protein ubiquitination"/>
    <property type="evidence" value="ECO:0007669"/>
    <property type="project" value="TreeGrafter"/>
</dbReference>
<evidence type="ECO:0000256" key="8">
    <source>
        <dbReference type="PROSITE-ProRule" id="PRU00175"/>
    </source>
</evidence>
<dbReference type="SMART" id="SM00184">
    <property type="entry name" value="RING"/>
    <property type="match status" value="1"/>
</dbReference>
<name>A0A6A3BLZ3_HIBSY</name>
<dbReference type="PANTHER" id="PTHR15710:SF132">
    <property type="entry name" value="E3 UBIQUITIN-PROTEIN LIGASE MPSR1"/>
    <property type="match status" value="1"/>
</dbReference>
<keyword evidence="12" id="KW-1185">Reference proteome</keyword>
<dbReference type="PROSITE" id="PS50089">
    <property type="entry name" value="ZF_RING_2"/>
    <property type="match status" value="1"/>
</dbReference>
<accession>A0A6A3BLZ3</accession>
<dbReference type="InterPro" id="IPR011016">
    <property type="entry name" value="Znf_RING-CH"/>
</dbReference>
<dbReference type="GO" id="GO:0061630">
    <property type="term" value="F:ubiquitin protein ligase activity"/>
    <property type="evidence" value="ECO:0007669"/>
    <property type="project" value="UniProtKB-EC"/>
</dbReference>
<dbReference type="InterPro" id="IPR013083">
    <property type="entry name" value="Znf_RING/FYVE/PHD"/>
</dbReference>
<feature type="region of interest" description="Disordered" evidence="9">
    <location>
        <begin position="147"/>
        <end position="168"/>
    </location>
</feature>
<dbReference type="FunFam" id="3.30.40.10:FF:000127">
    <property type="entry name" value="E3 ubiquitin-protein ligase RNF181"/>
    <property type="match status" value="1"/>
</dbReference>
<dbReference type="InterPro" id="IPR001841">
    <property type="entry name" value="Znf_RING"/>
</dbReference>
<dbReference type="EMBL" id="VEPZ02000832">
    <property type="protein sequence ID" value="KAE8717087.1"/>
    <property type="molecule type" value="Genomic_DNA"/>
</dbReference>
<dbReference type="GO" id="GO:0005840">
    <property type="term" value="C:ribosome"/>
    <property type="evidence" value="ECO:0007669"/>
    <property type="project" value="UniProtKB-KW"/>
</dbReference>
<sequence>MAEAPTQTQQPRPVFYVVFHLGVGGADAGSKPGPAPAPKASIEAMPRIKVKESGSDCIICLEEFEIDEEAREMPCKHVFHSGCIEKWLQIHGTCPVCRFLMPTETVETGGGDSDRRNLEDVEINGLEILHSFLAFASLASLMGVAGSHQPDSGRVDDDTSSNQNADCN</sequence>
<dbReference type="SUPFAM" id="SSF57850">
    <property type="entry name" value="RING/U-box"/>
    <property type="match status" value="1"/>
</dbReference>
<proteinExistence type="predicted"/>
<dbReference type="GO" id="GO:0008270">
    <property type="term" value="F:zinc ion binding"/>
    <property type="evidence" value="ECO:0007669"/>
    <property type="project" value="UniProtKB-KW"/>
</dbReference>